<keyword evidence="3" id="KW-0238">DNA-binding</keyword>
<protein>
    <recommendedName>
        <fullName evidence="8">Zn(2)-C6 fungal-type domain-containing protein</fullName>
    </recommendedName>
</protein>
<dbReference type="GO" id="GO:0008270">
    <property type="term" value="F:zinc ion binding"/>
    <property type="evidence" value="ECO:0007669"/>
    <property type="project" value="InterPro"/>
</dbReference>
<keyword evidence="2" id="KW-0805">Transcription regulation</keyword>
<dbReference type="GeneID" id="63768304"/>
<dbReference type="Pfam" id="PF00172">
    <property type="entry name" value="Zn_clus"/>
    <property type="match status" value="1"/>
</dbReference>
<dbReference type="InterPro" id="IPR001138">
    <property type="entry name" value="Zn2Cys6_DnaBD"/>
</dbReference>
<evidence type="ECO:0000313" key="10">
    <source>
        <dbReference type="Proteomes" id="UP000184356"/>
    </source>
</evidence>
<dbReference type="PANTHER" id="PTHR46910:SF32">
    <property type="entry name" value="TRANSCRIPTION FACTOR DOMAIN-CONTAINING PROTEIN-RELATED"/>
    <property type="match status" value="1"/>
</dbReference>
<proteinExistence type="predicted"/>
<dbReference type="SMART" id="SM00906">
    <property type="entry name" value="Fungal_trans"/>
    <property type="match status" value="1"/>
</dbReference>
<sequence length="714" mass="79046">MGTNKDKRRVVNACARCRQHKIKCSGDSPCSNCRQRKVRCKFEGEESKVHITKKHFSGLKLRNRELEEENRALQQRLEAHLNAISPVPVGSSSPGPTPPLNHPSVPSAVSSMKPAGDGQDQADEDDGSSTMVNPLSCGPPKYITDTAGRPHYLGHTSSWSLTIRLLHLTHQALYKCPFPSAAHHIDTMTYSLQWNGLRSPVIPDIRGLPSLDHALFLVNATKFRTGQIFHLFDEPRFMAQLHQFYNDPCNPSHTDSLWFIHFLVIMALGKAFIGEKNRGTSPPGAEYFTRAFMMLPDYSFMWKDPCTSAELLCAMALYLQSIDWRTSAHNLIGQALRIMQVHGYHTNVSGVTNSKDLIRCQNIWWTVYVLERQISVLLGVPLAINDSDITASLPNDADSLARSLTIAIHVKLSQAFSQVVNALYKGSENLNSSYVKTTQDVLQRVADVASGLREYFPVPEPESLNGISRVSGYLNLLYHQCIMLAIRPFLFGLVETCVALDNPGMTVPPMPIQLLLQVCLESAKKTVFILNSLHDQTLLEWFLPFDLESAVSAGLVVIMATVACPSLIESPESWLDSISTLLDQIIDKGNLIAADQKRELNELQGLCAKLTATPRRSRRPNVSQSYTGVQPKPGAIQAPLSPDNTEYMVETGLAGDAEAEARDMCPGPGQIDTLDWARDMTPSQLLEVVDMLNGDDLLNWMDIPSGYLGNGDID</sequence>
<keyword evidence="10" id="KW-1185">Reference proteome</keyword>
<evidence type="ECO:0000256" key="1">
    <source>
        <dbReference type="ARBA" id="ARBA00022723"/>
    </source>
</evidence>
<keyword evidence="4" id="KW-0804">Transcription</keyword>
<gene>
    <name evidence="9" type="ORF">ASPSYDRAFT_89830</name>
</gene>
<dbReference type="SUPFAM" id="SSF57701">
    <property type="entry name" value="Zn2/Cys6 DNA-binding domain"/>
    <property type="match status" value="1"/>
</dbReference>
<dbReference type="PROSITE" id="PS00463">
    <property type="entry name" value="ZN2_CY6_FUNGAL_1"/>
    <property type="match status" value="1"/>
</dbReference>
<dbReference type="InterPro" id="IPR036864">
    <property type="entry name" value="Zn2-C6_fun-type_DNA-bd_sf"/>
</dbReference>
<dbReference type="InterPro" id="IPR007219">
    <property type="entry name" value="XnlR_reg_dom"/>
</dbReference>
<feature type="region of interest" description="Disordered" evidence="7">
    <location>
        <begin position="85"/>
        <end position="136"/>
    </location>
</feature>
<dbReference type="GO" id="GO:0000981">
    <property type="term" value="F:DNA-binding transcription factor activity, RNA polymerase II-specific"/>
    <property type="evidence" value="ECO:0007669"/>
    <property type="project" value="InterPro"/>
</dbReference>
<evidence type="ECO:0000256" key="5">
    <source>
        <dbReference type="ARBA" id="ARBA00023242"/>
    </source>
</evidence>
<dbReference type="OrthoDB" id="3548654at2759"/>
<dbReference type="Gene3D" id="4.10.240.10">
    <property type="entry name" value="Zn(2)-C6 fungal-type DNA-binding domain"/>
    <property type="match status" value="1"/>
</dbReference>
<feature type="compositionally biased region" description="Low complexity" evidence="7">
    <location>
        <begin position="85"/>
        <end position="94"/>
    </location>
</feature>
<dbReference type="CDD" id="cd00067">
    <property type="entry name" value="GAL4"/>
    <property type="match status" value="1"/>
</dbReference>
<dbReference type="Pfam" id="PF04082">
    <property type="entry name" value="Fungal_trans"/>
    <property type="match status" value="1"/>
</dbReference>
<dbReference type="RefSeq" id="XP_040702918.1">
    <property type="nucleotide sequence ID" value="XM_040852231.1"/>
</dbReference>
<dbReference type="PROSITE" id="PS50048">
    <property type="entry name" value="ZN2_CY6_FUNGAL_2"/>
    <property type="match status" value="1"/>
</dbReference>
<name>A0A1L9TI75_9EURO</name>
<feature type="domain" description="Zn(2)-C6 fungal-type" evidence="8">
    <location>
        <begin position="13"/>
        <end position="42"/>
    </location>
</feature>
<dbReference type="CDD" id="cd12148">
    <property type="entry name" value="fungal_TF_MHR"/>
    <property type="match status" value="1"/>
</dbReference>
<evidence type="ECO:0000256" key="4">
    <source>
        <dbReference type="ARBA" id="ARBA00023163"/>
    </source>
</evidence>
<accession>A0A1L9TI75</accession>
<keyword evidence="5" id="KW-0539">Nucleus</keyword>
<dbReference type="SMART" id="SM00066">
    <property type="entry name" value="GAL4"/>
    <property type="match status" value="1"/>
</dbReference>
<keyword evidence="1" id="KW-0479">Metal-binding</keyword>
<evidence type="ECO:0000256" key="6">
    <source>
        <dbReference type="SAM" id="Coils"/>
    </source>
</evidence>
<evidence type="ECO:0000256" key="7">
    <source>
        <dbReference type="SAM" id="MobiDB-lite"/>
    </source>
</evidence>
<evidence type="ECO:0000256" key="3">
    <source>
        <dbReference type="ARBA" id="ARBA00023125"/>
    </source>
</evidence>
<evidence type="ECO:0000256" key="2">
    <source>
        <dbReference type="ARBA" id="ARBA00023015"/>
    </source>
</evidence>
<dbReference type="GO" id="GO:0003677">
    <property type="term" value="F:DNA binding"/>
    <property type="evidence" value="ECO:0007669"/>
    <property type="project" value="UniProtKB-KW"/>
</dbReference>
<dbReference type="GO" id="GO:0006351">
    <property type="term" value="P:DNA-templated transcription"/>
    <property type="evidence" value="ECO:0007669"/>
    <property type="project" value="InterPro"/>
</dbReference>
<dbReference type="EMBL" id="KV878586">
    <property type="protein sequence ID" value="OJJ59112.1"/>
    <property type="molecule type" value="Genomic_DNA"/>
</dbReference>
<dbReference type="InterPro" id="IPR050987">
    <property type="entry name" value="AtrR-like"/>
</dbReference>
<reference evidence="10" key="1">
    <citation type="journal article" date="2017" name="Genome Biol.">
        <title>Comparative genomics reveals high biological diversity and specific adaptations in the industrially and medically important fungal genus Aspergillus.</title>
        <authorList>
            <person name="de Vries R.P."/>
            <person name="Riley R."/>
            <person name="Wiebenga A."/>
            <person name="Aguilar-Osorio G."/>
            <person name="Amillis S."/>
            <person name="Uchima C.A."/>
            <person name="Anderluh G."/>
            <person name="Asadollahi M."/>
            <person name="Askin M."/>
            <person name="Barry K."/>
            <person name="Battaglia E."/>
            <person name="Bayram O."/>
            <person name="Benocci T."/>
            <person name="Braus-Stromeyer S.A."/>
            <person name="Caldana C."/>
            <person name="Canovas D."/>
            <person name="Cerqueira G.C."/>
            <person name="Chen F."/>
            <person name="Chen W."/>
            <person name="Choi C."/>
            <person name="Clum A."/>
            <person name="Dos Santos R.A."/>
            <person name="Damasio A.R."/>
            <person name="Diallinas G."/>
            <person name="Emri T."/>
            <person name="Fekete E."/>
            <person name="Flipphi M."/>
            <person name="Freyberg S."/>
            <person name="Gallo A."/>
            <person name="Gournas C."/>
            <person name="Habgood R."/>
            <person name="Hainaut M."/>
            <person name="Harispe M.L."/>
            <person name="Henrissat B."/>
            <person name="Hilden K.S."/>
            <person name="Hope R."/>
            <person name="Hossain A."/>
            <person name="Karabika E."/>
            <person name="Karaffa L."/>
            <person name="Karanyi Z."/>
            <person name="Krasevec N."/>
            <person name="Kuo A."/>
            <person name="Kusch H."/>
            <person name="LaButti K."/>
            <person name="Lagendijk E.L."/>
            <person name="Lapidus A."/>
            <person name="Levasseur A."/>
            <person name="Lindquist E."/>
            <person name="Lipzen A."/>
            <person name="Logrieco A.F."/>
            <person name="MacCabe A."/>
            <person name="Maekelae M.R."/>
            <person name="Malavazi I."/>
            <person name="Melin P."/>
            <person name="Meyer V."/>
            <person name="Mielnichuk N."/>
            <person name="Miskei M."/>
            <person name="Molnar A.P."/>
            <person name="Mule G."/>
            <person name="Ngan C.Y."/>
            <person name="Orejas M."/>
            <person name="Orosz E."/>
            <person name="Ouedraogo J.P."/>
            <person name="Overkamp K.M."/>
            <person name="Park H.-S."/>
            <person name="Perrone G."/>
            <person name="Piumi F."/>
            <person name="Punt P.J."/>
            <person name="Ram A.F."/>
            <person name="Ramon A."/>
            <person name="Rauscher S."/>
            <person name="Record E."/>
            <person name="Riano-Pachon D.M."/>
            <person name="Robert V."/>
            <person name="Roehrig J."/>
            <person name="Ruller R."/>
            <person name="Salamov A."/>
            <person name="Salih N.S."/>
            <person name="Samson R.A."/>
            <person name="Sandor E."/>
            <person name="Sanguinetti M."/>
            <person name="Schuetze T."/>
            <person name="Sepcic K."/>
            <person name="Shelest E."/>
            <person name="Sherlock G."/>
            <person name="Sophianopoulou V."/>
            <person name="Squina F.M."/>
            <person name="Sun H."/>
            <person name="Susca A."/>
            <person name="Todd R.B."/>
            <person name="Tsang A."/>
            <person name="Unkles S.E."/>
            <person name="van de Wiele N."/>
            <person name="van Rossen-Uffink D."/>
            <person name="Oliveira J.V."/>
            <person name="Vesth T.C."/>
            <person name="Visser J."/>
            <person name="Yu J.-H."/>
            <person name="Zhou M."/>
            <person name="Andersen M.R."/>
            <person name="Archer D.B."/>
            <person name="Baker S.E."/>
            <person name="Benoit I."/>
            <person name="Brakhage A.A."/>
            <person name="Braus G.H."/>
            <person name="Fischer R."/>
            <person name="Frisvad J.C."/>
            <person name="Goldman G.H."/>
            <person name="Houbraken J."/>
            <person name="Oakley B."/>
            <person name="Pocsi I."/>
            <person name="Scazzocchio C."/>
            <person name="Seiboth B."/>
            <person name="vanKuyk P.A."/>
            <person name="Wortman J."/>
            <person name="Dyer P.S."/>
            <person name="Grigoriev I.V."/>
        </authorList>
    </citation>
    <scope>NUCLEOTIDE SEQUENCE [LARGE SCALE GENOMIC DNA]</scope>
    <source>
        <strain evidence="10">CBS 593.65</strain>
    </source>
</reference>
<evidence type="ECO:0000313" key="9">
    <source>
        <dbReference type="EMBL" id="OJJ59112.1"/>
    </source>
</evidence>
<dbReference type="VEuPathDB" id="FungiDB:ASPSYDRAFT_89830"/>
<evidence type="ECO:0000259" key="8">
    <source>
        <dbReference type="PROSITE" id="PS50048"/>
    </source>
</evidence>
<dbReference type="AlphaFoldDB" id="A0A1L9TI75"/>
<keyword evidence="6" id="KW-0175">Coiled coil</keyword>
<organism evidence="9 10">
    <name type="scientific">Aspergillus sydowii CBS 593.65</name>
    <dbReference type="NCBI Taxonomy" id="1036612"/>
    <lineage>
        <taxon>Eukaryota</taxon>
        <taxon>Fungi</taxon>
        <taxon>Dikarya</taxon>
        <taxon>Ascomycota</taxon>
        <taxon>Pezizomycotina</taxon>
        <taxon>Eurotiomycetes</taxon>
        <taxon>Eurotiomycetidae</taxon>
        <taxon>Eurotiales</taxon>
        <taxon>Aspergillaceae</taxon>
        <taxon>Aspergillus</taxon>
        <taxon>Aspergillus subgen. Nidulantes</taxon>
    </lineage>
</organism>
<feature type="region of interest" description="Disordered" evidence="7">
    <location>
        <begin position="614"/>
        <end position="642"/>
    </location>
</feature>
<dbReference type="Proteomes" id="UP000184356">
    <property type="component" value="Unassembled WGS sequence"/>
</dbReference>
<dbReference type="STRING" id="1036612.A0A1L9TI75"/>
<dbReference type="PANTHER" id="PTHR46910">
    <property type="entry name" value="TRANSCRIPTION FACTOR PDR1"/>
    <property type="match status" value="1"/>
</dbReference>
<feature type="coiled-coil region" evidence="6">
    <location>
        <begin position="56"/>
        <end position="83"/>
    </location>
</feature>